<dbReference type="EMBL" id="KR053200">
    <property type="protein sequence ID" value="AKI28654.1"/>
    <property type="molecule type" value="Genomic_DNA"/>
</dbReference>
<protein>
    <recommendedName>
        <fullName evidence="1">Putative host cell surface-exposed lipoprotein Ltp-like HTH region domain-containing protein</fullName>
    </recommendedName>
</protein>
<dbReference type="PROSITE" id="PS51257">
    <property type="entry name" value="PROKAR_LIPOPROTEIN"/>
    <property type="match status" value="1"/>
</dbReference>
<dbReference type="Proteomes" id="UP000202434">
    <property type="component" value="Segment"/>
</dbReference>
<proteinExistence type="predicted"/>
<dbReference type="RefSeq" id="YP_009188380.1">
    <property type="nucleotide sequence ID" value="NC_028665.1"/>
</dbReference>
<gene>
    <name evidence="2" type="ORF">GTE6_12</name>
</gene>
<evidence type="ECO:0000259" key="1">
    <source>
        <dbReference type="Pfam" id="PF07553"/>
    </source>
</evidence>
<evidence type="ECO:0000313" key="3">
    <source>
        <dbReference type="Proteomes" id="UP000202434"/>
    </source>
</evidence>
<dbReference type="InterPro" id="IPR011434">
    <property type="entry name" value="Ltp-like_HTH"/>
</dbReference>
<sequence>MFKTTTRAIAGLVAAAGIVVAVAACDPIDEAATASNTNAVVAAADTTTADNLTAGQRNAVSKAKDYLEYSAFSRSGLIKQLAFEGFSDADATFAVDSLDTDWDAQAVKKAAEYMDYSSFSQQGLVDQLVFEGFTQAQAEHGAASQF</sequence>
<feature type="domain" description="Putative host cell surface-exposed lipoprotein Ltp-like HTH region" evidence="1">
    <location>
        <begin position="101"/>
        <end position="140"/>
    </location>
</feature>
<feature type="domain" description="Putative host cell surface-exposed lipoprotein Ltp-like HTH region" evidence="1">
    <location>
        <begin position="56"/>
        <end position="98"/>
    </location>
</feature>
<evidence type="ECO:0000313" key="2">
    <source>
        <dbReference type="EMBL" id="AKI28654.1"/>
    </source>
</evidence>
<dbReference type="InterPro" id="IPR036388">
    <property type="entry name" value="WH-like_DNA-bd_sf"/>
</dbReference>
<dbReference type="Pfam" id="PF07553">
    <property type="entry name" value="Lipoprotein_Ltp"/>
    <property type="match status" value="2"/>
</dbReference>
<keyword evidence="3" id="KW-1185">Reference proteome</keyword>
<accession>A0A0K0MWU9</accession>
<dbReference type="GeneID" id="26516796"/>
<dbReference type="Gene3D" id="1.10.10.10">
    <property type="entry name" value="Winged helix-like DNA-binding domain superfamily/Winged helix DNA-binding domain"/>
    <property type="match status" value="2"/>
</dbReference>
<organism evidence="2 3">
    <name type="scientific">Gordonia phage GTE6</name>
    <dbReference type="NCBI Taxonomy" id="1647474"/>
    <lineage>
        <taxon>Viruses</taxon>
        <taxon>Duplodnaviria</taxon>
        <taxon>Heunggongvirae</taxon>
        <taxon>Uroviricota</taxon>
        <taxon>Caudoviricetes</taxon>
        <taxon>Stackebrandtviridae</taxon>
        <taxon>Schenleyvirinae</taxon>
        <taxon>Dexdertvirus</taxon>
        <taxon>Dexdertvirus GTE6</taxon>
    </lineage>
</organism>
<name>A0A0K0MWU9_9CAUD</name>
<reference evidence="2 3" key="1">
    <citation type="journal article" date="2015" name="PLoS ONE">
        <title>Lysis to Kill: Evaluation of the Lytic Abilities, and Genomics of Nine Bacteriophages Infective for Gordonia spp. and Their Potential Use in Activated Sludge Foam Biocontrol.</title>
        <authorList>
            <person name="Dyson Z.A."/>
            <person name="Tucci J."/>
            <person name="Seviour R.J."/>
            <person name="Petrovski S."/>
        </authorList>
    </citation>
    <scope>NUCLEOTIDE SEQUENCE [LARGE SCALE GENOMIC DNA]</scope>
</reference>
<dbReference type="KEGG" id="vg:26516796"/>